<dbReference type="Proteomes" id="UP000007058">
    <property type="component" value="Chromosome"/>
</dbReference>
<dbReference type="AlphaFoldDB" id="Q2W529"/>
<reference evidence="4 5" key="1">
    <citation type="journal article" date="2005" name="DNA Res.">
        <title>Complete genome sequence of the facultative anaerobic magnetotactic bacterium Magnetospirillum sp. strain AMB-1.</title>
        <authorList>
            <person name="Matsunaga T."/>
            <person name="Okamura Y."/>
            <person name="Fukuda Y."/>
            <person name="Wahyudi A.T."/>
            <person name="Murase Y."/>
            <person name="Takeyama H."/>
        </authorList>
    </citation>
    <scope>NUCLEOTIDE SEQUENCE [LARGE SCALE GENOMIC DNA]</scope>
    <source>
        <strain evidence="5">ATCC 700264 / AMB-1</strain>
    </source>
</reference>
<dbReference type="PANTHER" id="PTHR11941:SF54">
    <property type="entry name" value="ENOYL-COA HYDRATASE, MITOCHONDRIAL"/>
    <property type="match status" value="1"/>
</dbReference>
<name>Q2W529_PARM1</name>
<dbReference type="Gene3D" id="3.90.226.10">
    <property type="entry name" value="2-enoyl-CoA Hydratase, Chain A, domain 1"/>
    <property type="match status" value="1"/>
</dbReference>
<evidence type="ECO:0000313" key="5">
    <source>
        <dbReference type="Proteomes" id="UP000007058"/>
    </source>
</evidence>
<protein>
    <submittedName>
        <fullName evidence="4">Enoyl-CoA hydratase/carnithine racemase</fullName>
    </submittedName>
</protein>
<dbReference type="PROSITE" id="PS00166">
    <property type="entry name" value="ENOYL_COA_HYDRATASE"/>
    <property type="match status" value="1"/>
</dbReference>
<dbReference type="EMBL" id="AP007255">
    <property type="protein sequence ID" value="BAE51046.1"/>
    <property type="molecule type" value="Genomic_DNA"/>
</dbReference>
<dbReference type="InterPro" id="IPR014748">
    <property type="entry name" value="Enoyl-CoA_hydra_C"/>
</dbReference>
<organism evidence="4 5">
    <name type="scientific">Paramagnetospirillum magneticum (strain ATCC 700264 / AMB-1)</name>
    <name type="common">Magnetospirillum magneticum</name>
    <dbReference type="NCBI Taxonomy" id="342108"/>
    <lineage>
        <taxon>Bacteria</taxon>
        <taxon>Pseudomonadati</taxon>
        <taxon>Pseudomonadota</taxon>
        <taxon>Alphaproteobacteria</taxon>
        <taxon>Rhodospirillales</taxon>
        <taxon>Magnetospirillaceae</taxon>
        <taxon>Paramagnetospirillum</taxon>
    </lineage>
</organism>
<comment type="similarity">
    <text evidence="1 3">Belongs to the enoyl-CoA hydratase/isomerase family.</text>
</comment>
<accession>Q2W529</accession>
<dbReference type="HOGENOM" id="CLU_009834_7_3_5"/>
<evidence type="ECO:0000313" key="4">
    <source>
        <dbReference type="EMBL" id="BAE51046.1"/>
    </source>
</evidence>
<dbReference type="InterPro" id="IPR001753">
    <property type="entry name" value="Enoyl-CoA_hydra/iso"/>
</dbReference>
<sequence>MTQGATDMTIMRCEMDGKLAIITMTNQAKRNVLSEAMIDGIIAGLEQASQAKARVVILRAEPGCKVWSAGHDVSELPAAHRDPLGWSDPLRVVIRAIEEFPAPVIALIEGGVWGGACEMALACDIVVATPDSTFALTPAKLGIPYNVSGLLTFMNVTGIHMVREMAFTARPISAQRAQALGIVNHVRGAEEITYYCTMLARDIEKLAPLAIAVMKEEMRVLASAHSITPRMFERVQGLRRKVYDSQDYQEGVRAFKEKRQPNFTGE</sequence>
<dbReference type="NCBIfam" id="NF008506">
    <property type="entry name" value="PRK11423.1"/>
    <property type="match status" value="1"/>
</dbReference>
<keyword evidence="2" id="KW-0456">Lyase</keyword>
<dbReference type="CDD" id="cd06558">
    <property type="entry name" value="crotonase-like"/>
    <property type="match status" value="1"/>
</dbReference>
<evidence type="ECO:0000256" key="1">
    <source>
        <dbReference type="ARBA" id="ARBA00005254"/>
    </source>
</evidence>
<keyword evidence="5" id="KW-1185">Reference proteome</keyword>
<dbReference type="SUPFAM" id="SSF52096">
    <property type="entry name" value="ClpP/crotonase"/>
    <property type="match status" value="1"/>
</dbReference>
<evidence type="ECO:0000256" key="2">
    <source>
        <dbReference type="ARBA" id="ARBA00023239"/>
    </source>
</evidence>
<dbReference type="GO" id="GO:0006635">
    <property type="term" value="P:fatty acid beta-oxidation"/>
    <property type="evidence" value="ECO:0007669"/>
    <property type="project" value="TreeGrafter"/>
</dbReference>
<dbReference type="STRING" id="342108.amb2242"/>
<proteinExistence type="inferred from homology"/>
<dbReference type="PANTHER" id="PTHR11941">
    <property type="entry name" value="ENOYL-COA HYDRATASE-RELATED"/>
    <property type="match status" value="1"/>
</dbReference>
<dbReference type="InterPro" id="IPR029045">
    <property type="entry name" value="ClpP/crotonase-like_dom_sf"/>
</dbReference>
<dbReference type="Gene3D" id="1.10.12.10">
    <property type="entry name" value="Lyase 2-enoyl-coa Hydratase, Chain A, domain 2"/>
    <property type="match status" value="1"/>
</dbReference>
<dbReference type="InterPro" id="IPR018376">
    <property type="entry name" value="Enoyl-CoA_hyd/isom_CS"/>
</dbReference>
<dbReference type="GO" id="GO:0016829">
    <property type="term" value="F:lyase activity"/>
    <property type="evidence" value="ECO:0007669"/>
    <property type="project" value="UniProtKB-KW"/>
</dbReference>
<dbReference type="KEGG" id="mag:amb2242"/>
<evidence type="ECO:0000256" key="3">
    <source>
        <dbReference type="RuleBase" id="RU003707"/>
    </source>
</evidence>
<gene>
    <name evidence="4" type="ordered locus">amb2242</name>
</gene>
<dbReference type="Pfam" id="PF00378">
    <property type="entry name" value="ECH_1"/>
    <property type="match status" value="1"/>
</dbReference>